<keyword evidence="1 5" id="KW-0812">Transmembrane</keyword>
<accession>A0ABY8EW53</accession>
<dbReference type="PANTHER" id="PTHR28263">
    <property type="entry name" value="GOLGI TO ER TRAFFIC PROTEIN 2"/>
    <property type="match status" value="1"/>
</dbReference>
<feature type="region of interest" description="Disordered" evidence="4">
    <location>
        <begin position="1"/>
        <end position="54"/>
    </location>
</feature>
<gene>
    <name evidence="6" type="ORF">GLX27_004467</name>
</gene>
<feature type="transmembrane region" description="Helical" evidence="5">
    <location>
        <begin position="275"/>
        <end position="297"/>
    </location>
</feature>
<evidence type="ECO:0000256" key="2">
    <source>
        <dbReference type="ARBA" id="ARBA00022989"/>
    </source>
</evidence>
<evidence type="ECO:0000256" key="1">
    <source>
        <dbReference type="ARBA" id="ARBA00022692"/>
    </source>
</evidence>
<evidence type="ECO:0000313" key="7">
    <source>
        <dbReference type="Proteomes" id="UP000818624"/>
    </source>
</evidence>
<proteinExistence type="predicted"/>
<keyword evidence="3 5" id="KW-0472">Membrane</keyword>
<dbReference type="PANTHER" id="PTHR28263:SF1">
    <property type="entry name" value="GOLGI TO ER TRAFFIC PROTEIN 2"/>
    <property type="match status" value="1"/>
</dbReference>
<feature type="transmembrane region" description="Helical" evidence="5">
    <location>
        <begin position="303"/>
        <end position="324"/>
    </location>
</feature>
<dbReference type="EMBL" id="CP046239">
    <property type="protein sequence ID" value="WFD49782.1"/>
    <property type="molecule type" value="Genomic_DNA"/>
</dbReference>
<evidence type="ECO:0000256" key="5">
    <source>
        <dbReference type="SAM" id="Phobius"/>
    </source>
</evidence>
<reference evidence="6 7" key="1">
    <citation type="journal article" date="2020" name="Elife">
        <title>Loss of centromere function drives karyotype evolution in closely related Malassezia species.</title>
        <authorList>
            <person name="Sankaranarayanan S.R."/>
            <person name="Ianiri G."/>
            <person name="Coelho M.A."/>
            <person name="Reza M.H."/>
            <person name="Thimmappa B.C."/>
            <person name="Ganguly P."/>
            <person name="Vadnala R.N."/>
            <person name="Sun S."/>
            <person name="Siddharthan R."/>
            <person name="Tellgren-Roth C."/>
            <person name="Dawson T.L."/>
            <person name="Heitman J."/>
            <person name="Sanyal K."/>
        </authorList>
    </citation>
    <scope>NUCLEOTIDE SEQUENCE [LARGE SCALE GENOMIC DNA]</scope>
    <source>
        <strain evidence="6">CBS14141</strain>
    </source>
</reference>
<evidence type="ECO:0000256" key="4">
    <source>
        <dbReference type="SAM" id="MobiDB-lite"/>
    </source>
</evidence>
<evidence type="ECO:0000313" key="6">
    <source>
        <dbReference type="EMBL" id="WFD49782.1"/>
    </source>
</evidence>
<keyword evidence="7" id="KW-1185">Reference proteome</keyword>
<sequence length="325" mass="34781">MSAEDKREARRKRILERGGDRLSRITHTGRGEGYVGLDATPVQARKHDDPPEVGPEALADAARAAAAAPAGADAHVTKRPGDPFAEMMAAVQGKSAGTQDPMALMQELLGRTASAASDPHAMPSVPDVPAATLRRAERLDRRLRLVQSTVVLLFALYIVFGSIVSEAPPGILGRLFPTAAVEAHEAHTYRQQWAALAQRFVPISEWISVEDPSVFPWGALRSPLDALHPALGAALHPANLPRWPVFWVFFTMEVALVGMRIAMQQQLPAAPPTGLGSVLRLWAPGLVEFVTPLLSVASVASALVDDLCILLFAIGAGVLFCHLFG</sequence>
<organism evidence="6 7">
    <name type="scientific">Malassezia furfur</name>
    <name type="common">Pityriasis versicolor infection agent</name>
    <name type="synonym">Pityrosporum furfur</name>
    <dbReference type="NCBI Taxonomy" id="55194"/>
    <lineage>
        <taxon>Eukaryota</taxon>
        <taxon>Fungi</taxon>
        <taxon>Dikarya</taxon>
        <taxon>Basidiomycota</taxon>
        <taxon>Ustilaginomycotina</taxon>
        <taxon>Malasseziomycetes</taxon>
        <taxon>Malasseziales</taxon>
        <taxon>Malasseziaceae</taxon>
        <taxon>Malassezia</taxon>
    </lineage>
</organism>
<feature type="transmembrane region" description="Helical" evidence="5">
    <location>
        <begin position="245"/>
        <end position="263"/>
    </location>
</feature>
<dbReference type="InterPro" id="IPR028143">
    <property type="entry name" value="Get2/sif1"/>
</dbReference>
<dbReference type="Proteomes" id="UP000818624">
    <property type="component" value="Chromosome 6"/>
</dbReference>
<name>A0ABY8EW53_MALFU</name>
<evidence type="ECO:0000256" key="3">
    <source>
        <dbReference type="ARBA" id="ARBA00023136"/>
    </source>
</evidence>
<feature type="transmembrane region" description="Helical" evidence="5">
    <location>
        <begin position="143"/>
        <end position="164"/>
    </location>
</feature>
<keyword evidence="2 5" id="KW-1133">Transmembrane helix</keyword>
<protein>
    <submittedName>
        <fullName evidence="6">Uncharacterized protein</fullName>
    </submittedName>
</protein>